<evidence type="ECO:0000313" key="9">
    <source>
        <dbReference type="EMBL" id="ESN90387.1"/>
    </source>
</evidence>
<feature type="compositionally biased region" description="Low complexity" evidence="7">
    <location>
        <begin position="225"/>
        <end position="236"/>
    </location>
</feature>
<dbReference type="GO" id="GO:0000076">
    <property type="term" value="P:DNA replication checkpoint signaling"/>
    <property type="evidence" value="ECO:0000318"/>
    <property type="project" value="GO_Central"/>
</dbReference>
<evidence type="ECO:0000313" key="11">
    <source>
        <dbReference type="Proteomes" id="UP000015101"/>
    </source>
</evidence>
<proteinExistence type="inferred from homology"/>
<evidence type="ECO:0000256" key="5">
    <source>
        <dbReference type="ARBA" id="ARBA00023306"/>
    </source>
</evidence>
<dbReference type="AlphaFoldDB" id="T1FRF3"/>
<gene>
    <name evidence="10" type="primary">20211400</name>
    <name evidence="9" type="ORF">HELRODRAFT_189853</name>
</gene>
<keyword evidence="4 6" id="KW-0539">Nucleus</keyword>
<comment type="function">
    <text evidence="6">Plays an important role in the control of DNA replication and the maintenance of replication fork stability.</text>
</comment>
<dbReference type="Pfam" id="PF07962">
    <property type="entry name" value="Swi3"/>
    <property type="match status" value="1"/>
</dbReference>
<dbReference type="InParanoid" id="T1FRF3"/>
<dbReference type="RefSeq" id="XP_009031331.1">
    <property type="nucleotide sequence ID" value="XM_009033083.1"/>
</dbReference>
<dbReference type="eggNOG" id="KOG3004">
    <property type="taxonomic scope" value="Eukaryota"/>
</dbReference>
<dbReference type="GO" id="GO:0006974">
    <property type="term" value="P:DNA damage response"/>
    <property type="evidence" value="ECO:0007669"/>
    <property type="project" value="UniProtKB-KW"/>
</dbReference>
<name>T1FRF3_HELRO</name>
<evidence type="ECO:0000256" key="1">
    <source>
        <dbReference type="ARBA" id="ARBA00004123"/>
    </source>
</evidence>
<protein>
    <recommendedName>
        <fullName evidence="6">TIMELESS-interacting protein</fullName>
    </recommendedName>
</protein>
<feature type="region of interest" description="Disordered" evidence="7">
    <location>
        <begin position="13"/>
        <end position="55"/>
    </location>
</feature>
<evidence type="ECO:0000256" key="7">
    <source>
        <dbReference type="SAM" id="MobiDB-lite"/>
    </source>
</evidence>
<keyword evidence="3 6" id="KW-0227">DNA damage</keyword>
<evidence type="ECO:0000256" key="4">
    <source>
        <dbReference type="ARBA" id="ARBA00023242"/>
    </source>
</evidence>
<dbReference type="Proteomes" id="UP000015101">
    <property type="component" value="Unassembled WGS sequence"/>
</dbReference>
<dbReference type="KEGG" id="hro:HELRODRAFT_189853"/>
<dbReference type="GO" id="GO:0003677">
    <property type="term" value="F:DNA binding"/>
    <property type="evidence" value="ECO:0000318"/>
    <property type="project" value="GO_Central"/>
</dbReference>
<comment type="similarity">
    <text evidence="2 6">Belongs to the CSM3 family.</text>
</comment>
<reference evidence="11" key="1">
    <citation type="submission" date="2012-12" db="EMBL/GenBank/DDBJ databases">
        <authorList>
            <person name="Hellsten U."/>
            <person name="Grimwood J."/>
            <person name="Chapman J.A."/>
            <person name="Shapiro H."/>
            <person name="Aerts A."/>
            <person name="Otillar R.P."/>
            <person name="Terry A.Y."/>
            <person name="Boore J.L."/>
            <person name="Simakov O."/>
            <person name="Marletaz F."/>
            <person name="Cho S.-J."/>
            <person name="Edsinger-Gonzales E."/>
            <person name="Havlak P."/>
            <person name="Kuo D.-H."/>
            <person name="Larsson T."/>
            <person name="Lv J."/>
            <person name="Arendt D."/>
            <person name="Savage R."/>
            <person name="Osoegawa K."/>
            <person name="de Jong P."/>
            <person name="Lindberg D.R."/>
            <person name="Seaver E.C."/>
            <person name="Weisblat D.A."/>
            <person name="Putnam N.H."/>
            <person name="Grigoriev I.V."/>
            <person name="Rokhsar D.S."/>
        </authorList>
    </citation>
    <scope>NUCLEOTIDE SEQUENCE</scope>
</reference>
<dbReference type="InterPro" id="IPR012923">
    <property type="entry name" value="Csm3"/>
</dbReference>
<evidence type="ECO:0000259" key="8">
    <source>
        <dbReference type="Pfam" id="PF07962"/>
    </source>
</evidence>
<dbReference type="PANTHER" id="PTHR13220:SF11">
    <property type="entry name" value="TIMELESS-INTERACTING PROTEIN"/>
    <property type="match status" value="1"/>
</dbReference>
<keyword evidence="11" id="KW-1185">Reference proteome</keyword>
<dbReference type="GO" id="GO:0031298">
    <property type="term" value="C:replication fork protection complex"/>
    <property type="evidence" value="ECO:0000318"/>
    <property type="project" value="GO_Central"/>
</dbReference>
<keyword evidence="5 6" id="KW-0131">Cell cycle</keyword>
<evidence type="ECO:0000256" key="3">
    <source>
        <dbReference type="ARBA" id="ARBA00022763"/>
    </source>
</evidence>
<dbReference type="GeneID" id="20211400"/>
<dbReference type="OMA" id="GLYREWH"/>
<dbReference type="STRING" id="6412.T1FRF3"/>
<evidence type="ECO:0000256" key="2">
    <source>
        <dbReference type="ARBA" id="ARBA00006075"/>
    </source>
</evidence>
<dbReference type="GO" id="GO:0031297">
    <property type="term" value="P:replication fork processing"/>
    <property type="evidence" value="ECO:0007669"/>
    <property type="project" value="UniProtKB-UniRule"/>
</dbReference>
<accession>T1FRF3</accession>
<dbReference type="EMBL" id="AMQM01002249">
    <property type="status" value="NOT_ANNOTATED_CDS"/>
    <property type="molecule type" value="Genomic_DNA"/>
</dbReference>
<evidence type="ECO:0000313" key="10">
    <source>
        <dbReference type="EnsemblMetazoa" id="HelroP189853"/>
    </source>
</evidence>
<feature type="region of interest" description="Disordered" evidence="7">
    <location>
        <begin position="193"/>
        <end position="240"/>
    </location>
</feature>
<comment type="subcellular location">
    <subcellularLocation>
        <location evidence="1 6">Nucleus</location>
    </subcellularLocation>
</comment>
<organism evidence="10 11">
    <name type="scientific">Helobdella robusta</name>
    <name type="common">Californian leech</name>
    <dbReference type="NCBI Taxonomy" id="6412"/>
    <lineage>
        <taxon>Eukaryota</taxon>
        <taxon>Metazoa</taxon>
        <taxon>Spiralia</taxon>
        <taxon>Lophotrochozoa</taxon>
        <taxon>Annelida</taxon>
        <taxon>Clitellata</taxon>
        <taxon>Hirudinea</taxon>
        <taxon>Rhynchobdellida</taxon>
        <taxon>Glossiphoniidae</taxon>
        <taxon>Helobdella</taxon>
    </lineage>
</organism>
<reference evidence="10" key="3">
    <citation type="submission" date="2015-06" db="UniProtKB">
        <authorList>
            <consortium name="EnsemblMetazoa"/>
        </authorList>
    </citation>
    <scope>IDENTIFICATION</scope>
</reference>
<dbReference type="GO" id="GO:0043111">
    <property type="term" value="P:replication fork arrest"/>
    <property type="evidence" value="ECO:0000318"/>
    <property type="project" value="GO_Central"/>
</dbReference>
<dbReference type="InterPro" id="IPR040038">
    <property type="entry name" value="TIPIN/Csm3/Swi3"/>
</dbReference>
<sequence>MESIDLNMDDIFDRGGGYESGEDVGYHADDRYRNENYDEGSSEVRDGRNVEAAGEGDEVLSNLKDVSKETKKRTIRPQIKLDVDKLKGSRGLQALPKIFKKVHLKGKGHEAHDLDLIMTHLEHWAHRLMPKIPFCEFVERMEKLGTRKEVQTCLKRIRLDLPFFDGAIEDSDDANKPNSPIYMNDEMMHAVDAEENDTEDHSRTNITETSPNHHGDSTSSSQARESSMAENNESNSWTIKNDSTNNIVLTESMKERIERNRQLALERRAMRMAGTLGSSQTVNKR</sequence>
<feature type="compositionally biased region" description="Basic and acidic residues" evidence="7">
    <location>
        <begin position="24"/>
        <end position="49"/>
    </location>
</feature>
<reference evidence="9 11" key="2">
    <citation type="journal article" date="2013" name="Nature">
        <title>Insights into bilaterian evolution from three spiralian genomes.</title>
        <authorList>
            <person name="Simakov O."/>
            <person name="Marletaz F."/>
            <person name="Cho S.J."/>
            <person name="Edsinger-Gonzales E."/>
            <person name="Havlak P."/>
            <person name="Hellsten U."/>
            <person name="Kuo D.H."/>
            <person name="Larsson T."/>
            <person name="Lv J."/>
            <person name="Arendt D."/>
            <person name="Savage R."/>
            <person name="Osoegawa K."/>
            <person name="de Jong P."/>
            <person name="Grimwood J."/>
            <person name="Chapman J.A."/>
            <person name="Shapiro H."/>
            <person name="Aerts A."/>
            <person name="Otillar R.P."/>
            <person name="Terry A.Y."/>
            <person name="Boore J.L."/>
            <person name="Grigoriev I.V."/>
            <person name="Lindberg D.R."/>
            <person name="Seaver E.C."/>
            <person name="Weisblat D.A."/>
            <person name="Putnam N.H."/>
            <person name="Rokhsar D.S."/>
        </authorList>
    </citation>
    <scope>NUCLEOTIDE SEQUENCE</scope>
</reference>
<dbReference type="EnsemblMetazoa" id="HelroT189853">
    <property type="protein sequence ID" value="HelroP189853"/>
    <property type="gene ID" value="HelroG189853"/>
</dbReference>
<dbReference type="PANTHER" id="PTHR13220">
    <property type="entry name" value="TIMELESS INTERACTING-RELATED"/>
    <property type="match status" value="1"/>
</dbReference>
<evidence type="ECO:0000256" key="6">
    <source>
        <dbReference type="RuleBase" id="RU366049"/>
    </source>
</evidence>
<feature type="domain" description="Chromosome segregation in meiosis protein 3" evidence="8">
    <location>
        <begin position="80"/>
        <end position="160"/>
    </location>
</feature>
<dbReference type="EMBL" id="KB097753">
    <property type="protein sequence ID" value="ESN90387.1"/>
    <property type="molecule type" value="Genomic_DNA"/>
</dbReference>
<dbReference type="OrthoDB" id="437078at2759"/>
<dbReference type="HOGENOM" id="CLU_977537_0_0_1"/>
<dbReference type="CTD" id="20211400"/>